<evidence type="ECO:0000313" key="4">
    <source>
        <dbReference type="Proteomes" id="UP000809273"/>
    </source>
</evidence>
<accession>A0A9D8KGP9</accession>
<reference evidence="3" key="1">
    <citation type="journal article" date="2021" name="Environ. Microbiol.">
        <title>Genomic characterization of three novel Desulfobacterota classes expand the metabolic and phylogenetic diversity of the phylum.</title>
        <authorList>
            <person name="Murphy C.L."/>
            <person name="Biggerstaff J."/>
            <person name="Eichhorn A."/>
            <person name="Ewing E."/>
            <person name="Shahan R."/>
            <person name="Soriano D."/>
            <person name="Stewart S."/>
            <person name="VanMol K."/>
            <person name="Walker R."/>
            <person name="Walters P."/>
            <person name="Elshahed M.S."/>
            <person name="Youssef N.H."/>
        </authorList>
    </citation>
    <scope>NUCLEOTIDE SEQUENCE</scope>
    <source>
        <strain evidence="3">Zod_Metabat.24</strain>
    </source>
</reference>
<dbReference type="Pfam" id="PF01569">
    <property type="entry name" value="PAP2"/>
    <property type="match status" value="1"/>
</dbReference>
<dbReference type="SMART" id="SM00014">
    <property type="entry name" value="acidPPc"/>
    <property type="match status" value="1"/>
</dbReference>
<dbReference type="CDD" id="cd01610">
    <property type="entry name" value="PAP2_like"/>
    <property type="match status" value="1"/>
</dbReference>
<dbReference type="AlphaFoldDB" id="A0A9D8KGP9"/>
<dbReference type="Gene3D" id="1.20.144.10">
    <property type="entry name" value="Phosphatidic acid phosphatase type 2/haloperoxidase"/>
    <property type="match status" value="1"/>
</dbReference>
<evidence type="ECO:0000259" key="2">
    <source>
        <dbReference type="SMART" id="SM00014"/>
    </source>
</evidence>
<evidence type="ECO:0000256" key="1">
    <source>
        <dbReference type="SAM" id="Phobius"/>
    </source>
</evidence>
<dbReference type="EMBL" id="JAFGIX010000076">
    <property type="protein sequence ID" value="MBN1574374.1"/>
    <property type="molecule type" value="Genomic_DNA"/>
</dbReference>
<feature type="transmembrane region" description="Helical" evidence="1">
    <location>
        <begin position="39"/>
        <end position="57"/>
    </location>
</feature>
<dbReference type="InterPro" id="IPR036938">
    <property type="entry name" value="PAP2/HPO_sf"/>
</dbReference>
<keyword evidence="1" id="KW-1133">Transmembrane helix</keyword>
<keyword evidence="1" id="KW-0812">Transmembrane</keyword>
<gene>
    <name evidence="3" type="ORF">JW984_14335</name>
</gene>
<comment type="caution">
    <text evidence="3">The sequence shown here is derived from an EMBL/GenBank/DDBJ whole genome shotgun (WGS) entry which is preliminary data.</text>
</comment>
<feature type="transmembrane region" description="Helical" evidence="1">
    <location>
        <begin position="121"/>
        <end position="137"/>
    </location>
</feature>
<evidence type="ECO:0000313" key="3">
    <source>
        <dbReference type="EMBL" id="MBN1574374.1"/>
    </source>
</evidence>
<dbReference type="Proteomes" id="UP000809273">
    <property type="component" value="Unassembled WGS sequence"/>
</dbReference>
<feature type="transmembrane region" description="Helical" evidence="1">
    <location>
        <begin position="12"/>
        <end position="33"/>
    </location>
</feature>
<protein>
    <submittedName>
        <fullName evidence="3">Phosphatase PAP2 family protein</fullName>
    </submittedName>
</protein>
<dbReference type="SUPFAM" id="SSF48317">
    <property type="entry name" value="Acid phosphatase/Vanadium-dependent haloperoxidase"/>
    <property type="match status" value="1"/>
</dbReference>
<dbReference type="PANTHER" id="PTHR14969:SF13">
    <property type="entry name" value="AT30094P"/>
    <property type="match status" value="1"/>
</dbReference>
<feature type="domain" description="Phosphatidic acid phosphatase type 2/haloperoxidase" evidence="2">
    <location>
        <begin position="41"/>
        <end position="160"/>
    </location>
</feature>
<name>A0A9D8KGP9_9DELT</name>
<reference evidence="3" key="2">
    <citation type="submission" date="2021-01" db="EMBL/GenBank/DDBJ databases">
        <authorList>
            <person name="Hahn C.R."/>
            <person name="Youssef N.H."/>
            <person name="Elshahed M."/>
        </authorList>
    </citation>
    <scope>NUCLEOTIDE SEQUENCE</scope>
    <source>
        <strain evidence="3">Zod_Metabat.24</strain>
    </source>
</reference>
<keyword evidence="1" id="KW-0472">Membrane</keyword>
<proteinExistence type="predicted"/>
<dbReference type="PANTHER" id="PTHR14969">
    <property type="entry name" value="SPHINGOSINE-1-PHOSPHATE PHOSPHOHYDROLASE"/>
    <property type="match status" value="1"/>
</dbReference>
<dbReference type="InterPro" id="IPR000326">
    <property type="entry name" value="PAP2/HPO"/>
</dbReference>
<sequence>MYHSDLTDASMFVITQFGAGLATAALIGVPLFFYDKENFLRRFFVIVLAVLLGGAVVEIIKDCISCPRPVVDLMGLIATGTVKVNLFIEDPRHLSFPSGHTQLAFGAAVALIWYHRGWYTAPLFVLAALVGFSRIYLGVHFPLDVICGALIGIIISIIVCWGVDKIISRFFVAG</sequence>
<organism evidence="3 4">
    <name type="scientific">Candidatus Zymogenus saltonus</name>
    <dbReference type="NCBI Taxonomy" id="2844893"/>
    <lineage>
        <taxon>Bacteria</taxon>
        <taxon>Deltaproteobacteria</taxon>
        <taxon>Candidatus Zymogenia</taxon>
        <taxon>Candidatus Zymogeniales</taxon>
        <taxon>Candidatus Zymogenaceae</taxon>
        <taxon>Candidatus Zymogenus</taxon>
    </lineage>
</organism>
<feature type="transmembrane region" description="Helical" evidence="1">
    <location>
        <begin position="143"/>
        <end position="163"/>
    </location>
</feature>